<accession>A0ABT1YLR5</accession>
<evidence type="ECO:0000313" key="2">
    <source>
        <dbReference type="EMBL" id="MCR8633208.1"/>
    </source>
</evidence>
<gene>
    <name evidence="2" type="ORF">NV381_18570</name>
</gene>
<dbReference type="Pfam" id="PF09299">
    <property type="entry name" value="Mu-transpos_C"/>
    <property type="match status" value="1"/>
</dbReference>
<feature type="domain" description="Transposase-like Mu C-terminal" evidence="1">
    <location>
        <begin position="7"/>
        <end position="66"/>
    </location>
</feature>
<dbReference type="InterPro" id="IPR015378">
    <property type="entry name" value="Transposase-like_Mu_C"/>
</dbReference>
<organism evidence="2 3">
    <name type="scientific">Paenibacillus radicis</name>
    <name type="common">ex Xue et al. 2023</name>
    <dbReference type="NCBI Taxonomy" id="2972489"/>
    <lineage>
        <taxon>Bacteria</taxon>
        <taxon>Bacillati</taxon>
        <taxon>Bacillota</taxon>
        <taxon>Bacilli</taxon>
        <taxon>Bacillales</taxon>
        <taxon>Paenibacillaceae</taxon>
        <taxon>Paenibacillus</taxon>
    </lineage>
</organism>
<sequence>MKILGVATVTERGIQFQANYYSCPEAISRKWFEQARAESKWEVFVAYNTSDLSKILIFSVPDNEWIIANIIIINDVSNAKLQRYFRSIQKLKRRRYNPTNSMLKKNN</sequence>
<dbReference type="Proteomes" id="UP001300012">
    <property type="component" value="Unassembled WGS sequence"/>
</dbReference>
<proteinExistence type="predicted"/>
<protein>
    <submittedName>
        <fullName evidence="2">Mu transposase C-terminal domain-containing protein</fullName>
    </submittedName>
</protein>
<dbReference type="RefSeq" id="WP_258214783.1">
    <property type="nucleotide sequence ID" value="NZ_JANQBD010000013.1"/>
</dbReference>
<keyword evidence="3" id="KW-1185">Reference proteome</keyword>
<comment type="caution">
    <text evidence="2">The sequence shown here is derived from an EMBL/GenBank/DDBJ whole genome shotgun (WGS) entry which is preliminary data.</text>
</comment>
<evidence type="ECO:0000259" key="1">
    <source>
        <dbReference type="Pfam" id="PF09299"/>
    </source>
</evidence>
<dbReference type="EMBL" id="JANQBD010000013">
    <property type="protein sequence ID" value="MCR8633208.1"/>
    <property type="molecule type" value="Genomic_DNA"/>
</dbReference>
<reference evidence="2 3" key="1">
    <citation type="submission" date="2022-08" db="EMBL/GenBank/DDBJ databases">
        <title>Paenibacillus endoradicis sp. nov., Paenibacillus radicibacter sp. nov and Paenibacillus pararadicis sp. nov., three cold-adapted plant growth-promoting bacteria isolated from root of Larix gmelinii in Great Khingan.</title>
        <authorList>
            <person name="Xue H."/>
        </authorList>
    </citation>
    <scope>NUCLEOTIDE SEQUENCE [LARGE SCALE GENOMIC DNA]</scope>
    <source>
        <strain evidence="2 3">N5-1-1-5</strain>
    </source>
</reference>
<name>A0ABT1YLR5_9BACL</name>
<evidence type="ECO:0000313" key="3">
    <source>
        <dbReference type="Proteomes" id="UP001300012"/>
    </source>
</evidence>